<keyword evidence="7 9" id="KW-0368">Histidine biosynthesis</keyword>
<evidence type="ECO:0000256" key="5">
    <source>
        <dbReference type="ARBA" id="ARBA00022490"/>
    </source>
</evidence>
<dbReference type="EC" id="5.3.1.16" evidence="9 11"/>
<dbReference type="CDD" id="cd04732">
    <property type="entry name" value="HisA"/>
    <property type="match status" value="1"/>
</dbReference>
<comment type="subcellular location">
    <subcellularLocation>
        <location evidence="2 9 11">Cytoplasm</location>
    </subcellularLocation>
</comment>
<evidence type="ECO:0000256" key="4">
    <source>
        <dbReference type="ARBA" id="ARBA00009667"/>
    </source>
</evidence>
<sequence length="250" mass="25643">MASVGQVSRLKIFPAIDLKAGQVVRLAEGDMARATVYGDDPGAQAAAFAAAGSEYLHVVDLDGAFAGESVNGRAVADILARFRGKVQLGGGIRTLKSVEGWLALGVDRAVIGTAALENPDLVKEAARLHPGRIVVAVDARDGMVATRGWANVTDVAVADLARRFEDAGVAALLFTDVGRDGLLKGCNVKATVALAKAVRIPVIASGGVSNLGDIEALAGHVKDGVEGVITGRALYDGRLDLAEALKVAKA</sequence>
<organism evidence="12 13">
    <name type="scientific">Sphingomonas canadensis</name>
    <dbReference type="NCBI Taxonomy" id="1219257"/>
    <lineage>
        <taxon>Bacteria</taxon>
        <taxon>Pseudomonadati</taxon>
        <taxon>Pseudomonadota</taxon>
        <taxon>Alphaproteobacteria</taxon>
        <taxon>Sphingomonadales</taxon>
        <taxon>Sphingomonadaceae</taxon>
        <taxon>Sphingomonas</taxon>
    </lineage>
</organism>
<keyword evidence="8 9" id="KW-0413">Isomerase</keyword>
<dbReference type="HAMAP" id="MF_01014">
    <property type="entry name" value="HisA"/>
    <property type="match status" value="1"/>
</dbReference>
<dbReference type="RefSeq" id="WP_264944126.1">
    <property type="nucleotide sequence ID" value="NZ_JAPDRA010000004.1"/>
</dbReference>
<keyword evidence="6 9" id="KW-0028">Amino-acid biosynthesis</keyword>
<dbReference type="InterPro" id="IPR023016">
    <property type="entry name" value="HisA/PriA"/>
</dbReference>
<name>A0ABW3HAW3_9SPHN</name>
<dbReference type="Pfam" id="PF00977">
    <property type="entry name" value="His_biosynth"/>
    <property type="match status" value="1"/>
</dbReference>
<dbReference type="GO" id="GO:0003949">
    <property type="term" value="F:1-(5-phosphoribosyl)-5-[(5-phosphoribosylamino)methylideneamino]imidazole-4-carboxamide isomerase activity"/>
    <property type="evidence" value="ECO:0007669"/>
    <property type="project" value="UniProtKB-EC"/>
</dbReference>
<evidence type="ECO:0000256" key="10">
    <source>
        <dbReference type="RuleBase" id="RU003657"/>
    </source>
</evidence>
<reference evidence="13" key="1">
    <citation type="journal article" date="2019" name="Int. J. Syst. Evol. Microbiol.">
        <title>The Global Catalogue of Microorganisms (GCM) 10K type strain sequencing project: providing services to taxonomists for standard genome sequencing and annotation.</title>
        <authorList>
            <consortium name="The Broad Institute Genomics Platform"/>
            <consortium name="The Broad Institute Genome Sequencing Center for Infectious Disease"/>
            <person name="Wu L."/>
            <person name="Ma J."/>
        </authorList>
    </citation>
    <scope>NUCLEOTIDE SEQUENCE [LARGE SCALE GENOMIC DNA]</scope>
    <source>
        <strain evidence="13">CCUG 62982</strain>
    </source>
</reference>
<gene>
    <name evidence="9 12" type="primary">hisA</name>
    <name evidence="12" type="ORF">ACFQ1E_10545</name>
</gene>
<feature type="active site" description="Proton donor" evidence="9">
    <location>
        <position position="138"/>
    </location>
</feature>
<dbReference type="InterPro" id="IPR011060">
    <property type="entry name" value="RibuloseP-bd_barrel"/>
</dbReference>
<dbReference type="InterPro" id="IPR006063">
    <property type="entry name" value="HisA_bact_arch"/>
</dbReference>
<evidence type="ECO:0000256" key="1">
    <source>
        <dbReference type="ARBA" id="ARBA00000901"/>
    </source>
</evidence>
<comment type="caution">
    <text evidence="12">The sequence shown here is derived from an EMBL/GenBank/DDBJ whole genome shotgun (WGS) entry which is preliminary data.</text>
</comment>
<evidence type="ECO:0000256" key="7">
    <source>
        <dbReference type="ARBA" id="ARBA00023102"/>
    </source>
</evidence>
<proteinExistence type="inferred from homology"/>
<keyword evidence="13" id="KW-1185">Reference proteome</keyword>
<evidence type="ECO:0000313" key="12">
    <source>
        <dbReference type="EMBL" id="MFD0946776.1"/>
    </source>
</evidence>
<dbReference type="EMBL" id="JBHTJG010000004">
    <property type="protein sequence ID" value="MFD0946776.1"/>
    <property type="molecule type" value="Genomic_DNA"/>
</dbReference>
<dbReference type="Gene3D" id="3.20.20.70">
    <property type="entry name" value="Aldolase class I"/>
    <property type="match status" value="1"/>
</dbReference>
<evidence type="ECO:0000256" key="9">
    <source>
        <dbReference type="HAMAP-Rule" id="MF_01014"/>
    </source>
</evidence>
<evidence type="ECO:0000256" key="8">
    <source>
        <dbReference type="ARBA" id="ARBA00023235"/>
    </source>
</evidence>
<dbReference type="Proteomes" id="UP001596977">
    <property type="component" value="Unassembled WGS sequence"/>
</dbReference>
<dbReference type="InterPro" id="IPR006062">
    <property type="entry name" value="His_biosynth"/>
</dbReference>
<dbReference type="NCBIfam" id="TIGR00007">
    <property type="entry name" value="1-(5-phosphoribosyl)-5-[(5-phosphoribosylamino)methylideneamino]imidazole-4-carboxamide isomerase"/>
    <property type="match status" value="1"/>
</dbReference>
<comment type="pathway">
    <text evidence="3 9 11">Amino-acid biosynthesis; L-histidine biosynthesis; L-histidine from 5-phospho-alpha-D-ribose 1-diphosphate: step 4/9.</text>
</comment>
<dbReference type="SUPFAM" id="SSF51366">
    <property type="entry name" value="Ribulose-phoshate binding barrel"/>
    <property type="match status" value="1"/>
</dbReference>
<evidence type="ECO:0000256" key="2">
    <source>
        <dbReference type="ARBA" id="ARBA00004496"/>
    </source>
</evidence>
<dbReference type="PANTHER" id="PTHR43090:SF2">
    <property type="entry name" value="1-(5-PHOSPHORIBOSYL)-5-[(5-PHOSPHORIBOSYLAMINO)METHYLIDENEAMINO] IMIDAZOLE-4-CARBOXAMIDE ISOMERASE"/>
    <property type="match status" value="1"/>
</dbReference>
<protein>
    <recommendedName>
        <fullName evidence="9 11">1-(5-phosphoribosyl)-5-[(5-phosphoribosylamino)methylideneamino] imidazole-4-carboxamide isomerase</fullName>
        <ecNumber evidence="9 11">5.3.1.16</ecNumber>
    </recommendedName>
    <alternativeName>
        <fullName evidence="9">Phosphoribosylformimino-5-aminoimidazole carboxamide ribotide isomerase</fullName>
    </alternativeName>
</protein>
<evidence type="ECO:0000256" key="11">
    <source>
        <dbReference type="RuleBase" id="RU003658"/>
    </source>
</evidence>
<comment type="similarity">
    <text evidence="4 9 10">Belongs to the HisA/HisF family.</text>
</comment>
<dbReference type="PANTHER" id="PTHR43090">
    <property type="entry name" value="1-(5-PHOSPHORIBOSYL)-5-[(5-PHOSPHORIBOSYLAMINO)METHYLIDENEAMINO] IMIDAZOLE-4-CARBOXAMIDE ISOMERASE"/>
    <property type="match status" value="1"/>
</dbReference>
<evidence type="ECO:0000313" key="13">
    <source>
        <dbReference type="Proteomes" id="UP001596977"/>
    </source>
</evidence>
<evidence type="ECO:0000256" key="3">
    <source>
        <dbReference type="ARBA" id="ARBA00005133"/>
    </source>
</evidence>
<evidence type="ECO:0000256" key="6">
    <source>
        <dbReference type="ARBA" id="ARBA00022605"/>
    </source>
</evidence>
<accession>A0ABW3HAW3</accession>
<comment type="catalytic activity">
    <reaction evidence="1 9 11">
        <text>1-(5-phospho-beta-D-ribosyl)-5-[(5-phospho-beta-D-ribosylamino)methylideneamino]imidazole-4-carboxamide = 5-[(5-phospho-1-deoxy-D-ribulos-1-ylimino)methylamino]-1-(5-phospho-beta-D-ribosyl)imidazole-4-carboxamide</text>
        <dbReference type="Rhea" id="RHEA:15469"/>
        <dbReference type="ChEBI" id="CHEBI:58435"/>
        <dbReference type="ChEBI" id="CHEBI:58525"/>
        <dbReference type="EC" id="5.3.1.16"/>
    </reaction>
</comment>
<dbReference type="InterPro" id="IPR013785">
    <property type="entry name" value="Aldolase_TIM"/>
</dbReference>
<keyword evidence="5 9" id="KW-0963">Cytoplasm</keyword>
<feature type="active site" description="Proton acceptor" evidence="9">
    <location>
        <position position="17"/>
    </location>
</feature>
<dbReference type="InterPro" id="IPR044524">
    <property type="entry name" value="Isoase_HisA-like"/>
</dbReference>